<evidence type="ECO:0000259" key="4">
    <source>
        <dbReference type="Pfam" id="PF07064"/>
    </source>
</evidence>
<dbReference type="Gene3D" id="2.130.10.10">
    <property type="entry name" value="YVTN repeat-like/Quinoprotein amine dehydrogenase"/>
    <property type="match status" value="1"/>
</dbReference>
<dbReference type="STRING" id="1890683.A0A427Y3P2"/>
<dbReference type="EMBL" id="RSCD01000019">
    <property type="protein sequence ID" value="RSH85700.1"/>
    <property type="molecule type" value="Genomic_DNA"/>
</dbReference>
<dbReference type="OrthoDB" id="67540at2759"/>
<dbReference type="Proteomes" id="UP000279259">
    <property type="component" value="Unassembled WGS sequence"/>
</dbReference>
<evidence type="ECO:0000313" key="5">
    <source>
        <dbReference type="EMBL" id="RSH85700.1"/>
    </source>
</evidence>
<dbReference type="PANTHER" id="PTHR22746:SF10">
    <property type="entry name" value="GUANINE NUCLEOTIDE EXCHANGE FACTOR SUBUNIT RIC1"/>
    <property type="match status" value="1"/>
</dbReference>
<organism evidence="5 6">
    <name type="scientific">Saitozyma podzolica</name>
    <dbReference type="NCBI Taxonomy" id="1890683"/>
    <lineage>
        <taxon>Eukaryota</taxon>
        <taxon>Fungi</taxon>
        <taxon>Dikarya</taxon>
        <taxon>Basidiomycota</taxon>
        <taxon>Agaricomycotina</taxon>
        <taxon>Tremellomycetes</taxon>
        <taxon>Tremellales</taxon>
        <taxon>Trimorphomycetaceae</taxon>
        <taxon>Saitozyma</taxon>
    </lineage>
</organism>
<dbReference type="GO" id="GO:0034066">
    <property type="term" value="C:Ric1-Rgp1 guanyl-nucleotide exchange factor complex"/>
    <property type="evidence" value="ECO:0007669"/>
    <property type="project" value="InterPro"/>
</dbReference>
<protein>
    <recommendedName>
        <fullName evidence="4">RIC1 C-terminal alpha solenoid region domain-containing protein</fullName>
    </recommendedName>
</protein>
<sequence>MYWPTSAAKVLDVQFPLDKGRIIRIRQSRKGNFFAALTKDALGVWDVRPTVMQAAVVRTAQSLDRWGSNVDVFWANDGRGLIILTSTSHLLFYQLVSTSKPSYDTPSTSTFPLSVGPGEGDVLMGWELRSLGVAFVMGGCESVLPQQHALVLTLRHPPSILSVPYPLPQQLVCSPGSHFPPIPLDGEGEEQVECDVWDLNRAREWMEHEGGERPSPSFRLSVVDRLAGEVPPVPTRLSITRTQGLPSLHTMLTDGGRVYAMYTSSQLAHIMPETPSLGTSPAPRTPLPPHQASPAGYFHPPPSASKYIGQALYPAAPPRNPDAPVEGVEALGLIDTPASSDAQHSSFHPAVHVSVNSRFGLAAVGTVSGTVQVVSIPAYPLPPRASHVLDLKKSANLRVSPGSVTALAWTSDGYGLAVGYEKGWAVWSMGGRLGGWGLEGEDEASTEGFMQGVTDLFWAPGNLELFVLAKNSPLDPEERLYSIPFAKSATTGQHSPDNTRYAFLQMDDRVLVYRGADQPDMSVINPESDVWQHIKIPNAYIATNWPIRYASISSDGRLIAVAGRRGLTHYSASSGRWKLFVDERQERDFIVRGGLLWFHHVLVAAVEVDRQYQIRLYSRDLDLADQNILHSQALPSPVLVMSLLDNSLLVYTADNTLYHFLILPTKDTIKVHLCGSISFQGIVQVPSRVRALSWLVPEAQKQLGDPADDLIVATIIFLVDGKLMLLRPRRAGNDEVRYDMQVLADRIEAYWTHLHGIGTLENSLWGYDGSAMRVWLDALTIEATRVEPTRDAYESVKESVYLRLDFYPLSILMDKGIIIGVDYETSNRNLPFSVFKIQTGTHLFLPRFLRYHLAGGHLAQALALAANYAELVYFAHALEVLLHSVLEEEVDSGLDTLPLVITFLDHFPESLDVVVGCARKTEVERWSMLFDTVGKPRELFEKCLENGSLRTAASYLLVLHTLEELDDAKDTVRLLRLAMAAKEFHLCKELLRFLHSIAESGAALRTAIKDLGIIQPPVEDTQHRILPEPPNSNPTLSANSDQPDQPALAGVPIVSESEAPATDPTSRAGEVATATESVTADSVEHLTVNGGSGRATSQFQLSSPRIFTSPPSPRTVDPNGADTSGSMPTPLVVPVDGDEEGADRVEDTPVSAGMND</sequence>
<accession>A0A427Y3P2</accession>
<proteinExistence type="predicted"/>
<keyword evidence="2" id="KW-0472">Membrane</keyword>
<evidence type="ECO:0000313" key="6">
    <source>
        <dbReference type="Proteomes" id="UP000279259"/>
    </source>
</evidence>
<dbReference type="PANTHER" id="PTHR22746">
    <property type="entry name" value="RAB6A-GEF COMPLEX PARTNER PROTEIN 1"/>
    <property type="match status" value="1"/>
</dbReference>
<evidence type="ECO:0000256" key="1">
    <source>
        <dbReference type="ARBA" id="ARBA00004370"/>
    </source>
</evidence>
<dbReference type="InterPro" id="IPR015943">
    <property type="entry name" value="WD40/YVTN_repeat-like_dom_sf"/>
</dbReference>
<dbReference type="InterPro" id="IPR009771">
    <property type="entry name" value="RIC1_C"/>
</dbReference>
<dbReference type="GO" id="GO:0006886">
    <property type="term" value="P:intracellular protein transport"/>
    <property type="evidence" value="ECO:0007669"/>
    <property type="project" value="InterPro"/>
</dbReference>
<dbReference type="SUPFAM" id="SSF82171">
    <property type="entry name" value="DPP6 N-terminal domain-like"/>
    <property type="match status" value="1"/>
</dbReference>
<evidence type="ECO:0000256" key="2">
    <source>
        <dbReference type="ARBA" id="ARBA00023136"/>
    </source>
</evidence>
<gene>
    <name evidence="5" type="ORF">EHS25_003841</name>
</gene>
<dbReference type="GO" id="GO:0000139">
    <property type="term" value="C:Golgi membrane"/>
    <property type="evidence" value="ECO:0007669"/>
    <property type="project" value="TreeGrafter"/>
</dbReference>
<reference evidence="5 6" key="1">
    <citation type="submission" date="2018-11" db="EMBL/GenBank/DDBJ databases">
        <title>Genome sequence of Saitozyma podzolica DSM 27192.</title>
        <authorList>
            <person name="Aliyu H."/>
            <person name="Gorte O."/>
            <person name="Ochsenreither K."/>
        </authorList>
    </citation>
    <scope>NUCLEOTIDE SEQUENCE [LARGE SCALE GENOMIC DNA]</scope>
    <source>
        <strain evidence="5 6">DSM 27192</strain>
    </source>
</reference>
<dbReference type="Pfam" id="PF25440">
    <property type="entry name" value="Beta-prop_RIC1_2nd"/>
    <property type="match status" value="1"/>
</dbReference>
<feature type="region of interest" description="Disordered" evidence="3">
    <location>
        <begin position="1022"/>
        <end position="1156"/>
    </location>
</feature>
<dbReference type="Pfam" id="PF07064">
    <property type="entry name" value="RIC1"/>
    <property type="match status" value="1"/>
</dbReference>
<feature type="domain" description="RIC1 C-terminal alpha solenoid region" evidence="4">
    <location>
        <begin position="847"/>
        <end position="1010"/>
    </location>
</feature>
<feature type="compositionally biased region" description="Polar residues" evidence="3">
    <location>
        <begin position="1094"/>
        <end position="1106"/>
    </location>
</feature>
<dbReference type="InterPro" id="IPR040096">
    <property type="entry name" value="Ric1"/>
</dbReference>
<name>A0A427Y3P2_9TREE</name>
<keyword evidence="6" id="KW-1185">Reference proteome</keyword>
<comment type="subcellular location">
    <subcellularLocation>
        <location evidence="1">Membrane</location>
    </subcellularLocation>
</comment>
<comment type="caution">
    <text evidence="5">The sequence shown here is derived from an EMBL/GenBank/DDBJ whole genome shotgun (WGS) entry which is preliminary data.</text>
</comment>
<dbReference type="GO" id="GO:0005829">
    <property type="term" value="C:cytosol"/>
    <property type="evidence" value="ECO:0007669"/>
    <property type="project" value="TreeGrafter"/>
</dbReference>
<dbReference type="AlphaFoldDB" id="A0A427Y3P2"/>
<dbReference type="GO" id="GO:0042147">
    <property type="term" value="P:retrograde transport, endosome to Golgi"/>
    <property type="evidence" value="ECO:0007669"/>
    <property type="project" value="TreeGrafter"/>
</dbReference>
<evidence type="ECO:0000256" key="3">
    <source>
        <dbReference type="SAM" id="MobiDB-lite"/>
    </source>
</evidence>
<feature type="compositionally biased region" description="Polar residues" evidence="3">
    <location>
        <begin position="1033"/>
        <end position="1043"/>
    </location>
</feature>